<sequence length="56" mass="6256">MVKMQVDDTTYLYARMHSMGDLVTSTAPLETMSWSVMDGSLTRAVSGNNVNIEMRI</sequence>
<evidence type="ECO:0000313" key="1">
    <source>
        <dbReference type="EMBL" id="QSS51684.1"/>
    </source>
</evidence>
<name>A0A8A1LGX2_AJEC8</name>
<accession>A0A8A1LGX2</accession>
<gene>
    <name evidence="1" type="ORF">I7I53_07063</name>
</gene>
<proteinExistence type="predicted"/>
<reference evidence="1" key="1">
    <citation type="submission" date="2021-01" db="EMBL/GenBank/DDBJ databases">
        <title>Chromosome-level genome assembly of a human fungal pathogen reveals clustering of transcriptionally co-regulated genes.</title>
        <authorList>
            <person name="Voorhies M."/>
            <person name="Cohen S."/>
            <person name="Shea T.P."/>
            <person name="Petrus S."/>
            <person name="Munoz J.F."/>
            <person name="Poplawski S."/>
            <person name="Goldman W.E."/>
            <person name="Michael T."/>
            <person name="Cuomo C.A."/>
            <person name="Sil A."/>
            <person name="Beyhan S."/>
        </authorList>
    </citation>
    <scope>NUCLEOTIDE SEQUENCE</scope>
    <source>
        <strain evidence="1">H88</strain>
    </source>
</reference>
<dbReference type="VEuPathDB" id="FungiDB:I7I53_07063"/>
<dbReference type="EMBL" id="CP069103">
    <property type="protein sequence ID" value="QSS51684.1"/>
    <property type="molecule type" value="Genomic_DNA"/>
</dbReference>
<dbReference type="Proteomes" id="UP000663419">
    <property type="component" value="Chromosome 2"/>
</dbReference>
<evidence type="ECO:0000313" key="2">
    <source>
        <dbReference type="Proteomes" id="UP000663419"/>
    </source>
</evidence>
<protein>
    <submittedName>
        <fullName evidence="1">Uncharacterized protein</fullName>
    </submittedName>
</protein>
<dbReference type="AlphaFoldDB" id="A0A8A1LGX2"/>
<organism evidence="1 2">
    <name type="scientific">Ajellomyces capsulatus (strain H88)</name>
    <name type="common">Darling's disease fungus</name>
    <name type="synonym">Histoplasma capsulatum</name>
    <dbReference type="NCBI Taxonomy" id="544711"/>
    <lineage>
        <taxon>Eukaryota</taxon>
        <taxon>Fungi</taxon>
        <taxon>Dikarya</taxon>
        <taxon>Ascomycota</taxon>
        <taxon>Pezizomycotina</taxon>
        <taxon>Eurotiomycetes</taxon>
        <taxon>Eurotiomycetidae</taxon>
        <taxon>Onygenales</taxon>
        <taxon>Ajellomycetaceae</taxon>
        <taxon>Histoplasma</taxon>
    </lineage>
</organism>